<dbReference type="Proteomes" id="UP000182334">
    <property type="component" value="Chromosome I"/>
</dbReference>
<dbReference type="OrthoDB" id="4010679at2759"/>
<dbReference type="AlphaFoldDB" id="A0A1L0FSG9"/>
<organism evidence="2 3">
    <name type="scientific">Sungouiella intermedia</name>
    <dbReference type="NCBI Taxonomy" id="45354"/>
    <lineage>
        <taxon>Eukaryota</taxon>
        <taxon>Fungi</taxon>
        <taxon>Dikarya</taxon>
        <taxon>Ascomycota</taxon>
        <taxon>Saccharomycotina</taxon>
        <taxon>Pichiomycetes</taxon>
        <taxon>Metschnikowiaceae</taxon>
        <taxon>Sungouiella</taxon>
    </lineage>
</organism>
<dbReference type="EMBL" id="LT635756">
    <property type="protein sequence ID" value="SGZ47021.1"/>
    <property type="molecule type" value="Genomic_DNA"/>
</dbReference>
<name>A0A1L0FSG9_9ASCO</name>
<feature type="transmembrane region" description="Helical" evidence="1">
    <location>
        <begin position="179"/>
        <end position="206"/>
    </location>
</feature>
<keyword evidence="1" id="KW-0812">Transmembrane</keyword>
<sequence>MLIPSERIQALTNFADPTIELNDSVSKATKVESRNILPYIQPDLDYLVRLNLEAICRYEKQFHVLKYNFQIGCKKIVDEMIINCDLRYIYVEKNSWVPYNLRYWVPPILVDIFKTVEVDWPLVYMSGSEIIDLMQKLTPVFEFIENIPIIIDSRHTTIDFVVEWDGIRFYMTNYYLTSLFVGAGGFWLLTSWVCLLTSLVFLSYILRDTEEKTSVKTIDRKVDREVNTK</sequence>
<evidence type="ECO:0000256" key="1">
    <source>
        <dbReference type="SAM" id="Phobius"/>
    </source>
</evidence>
<proteinExistence type="predicted"/>
<evidence type="ECO:0000313" key="2">
    <source>
        <dbReference type="EMBL" id="SGZ47021.1"/>
    </source>
</evidence>
<protein>
    <submittedName>
        <fullName evidence="2">CIC11C00000002651</fullName>
    </submittedName>
</protein>
<reference evidence="2 3" key="1">
    <citation type="submission" date="2016-10" db="EMBL/GenBank/DDBJ databases">
        <authorList>
            <person name="de Groot N.N."/>
        </authorList>
    </citation>
    <scope>NUCLEOTIDE SEQUENCE [LARGE SCALE GENOMIC DNA]</scope>
    <source>
        <strain evidence="2 3">CBS 141442</strain>
    </source>
</reference>
<keyword evidence="3" id="KW-1185">Reference proteome</keyword>
<evidence type="ECO:0000313" key="3">
    <source>
        <dbReference type="Proteomes" id="UP000182334"/>
    </source>
</evidence>
<gene>
    <name evidence="2" type="ORF">SAMEA4029010_CIC11G00000002651</name>
</gene>
<accession>A0A1L0FSG9</accession>
<keyword evidence="1" id="KW-0472">Membrane</keyword>
<keyword evidence="1" id="KW-1133">Transmembrane helix</keyword>